<feature type="compositionally biased region" description="Polar residues" evidence="1">
    <location>
        <begin position="439"/>
        <end position="452"/>
    </location>
</feature>
<feature type="region of interest" description="Disordered" evidence="1">
    <location>
        <begin position="434"/>
        <end position="502"/>
    </location>
</feature>
<dbReference type="EMBL" id="SSTD01002257">
    <property type="protein sequence ID" value="TYK28209.1"/>
    <property type="molecule type" value="Genomic_DNA"/>
</dbReference>
<evidence type="ECO:0000256" key="1">
    <source>
        <dbReference type="SAM" id="MobiDB-lite"/>
    </source>
</evidence>
<dbReference type="Proteomes" id="UP000321947">
    <property type="component" value="Unassembled WGS sequence"/>
</dbReference>
<dbReference type="InterPro" id="IPR013103">
    <property type="entry name" value="RVT_2"/>
</dbReference>
<feature type="region of interest" description="Disordered" evidence="1">
    <location>
        <begin position="365"/>
        <end position="422"/>
    </location>
</feature>
<dbReference type="PANTHER" id="PTHR11439:SF486">
    <property type="entry name" value="RLK (RECEPTOR-LIKE KINASE) PROTEIN, PUTATIVE-RELATED"/>
    <property type="match status" value="1"/>
</dbReference>
<organism evidence="4 5">
    <name type="scientific">Cucumis melo var. makuwa</name>
    <name type="common">Oriental melon</name>
    <dbReference type="NCBI Taxonomy" id="1194695"/>
    <lineage>
        <taxon>Eukaryota</taxon>
        <taxon>Viridiplantae</taxon>
        <taxon>Streptophyta</taxon>
        <taxon>Embryophyta</taxon>
        <taxon>Tracheophyta</taxon>
        <taxon>Spermatophyta</taxon>
        <taxon>Magnoliopsida</taxon>
        <taxon>eudicotyledons</taxon>
        <taxon>Gunneridae</taxon>
        <taxon>Pentapetalae</taxon>
        <taxon>rosids</taxon>
        <taxon>fabids</taxon>
        <taxon>Cucurbitales</taxon>
        <taxon>Cucurbitaceae</taxon>
        <taxon>Benincaseae</taxon>
        <taxon>Cucumis</taxon>
    </lineage>
</organism>
<evidence type="ECO:0008006" key="6">
    <source>
        <dbReference type="Google" id="ProtNLM"/>
    </source>
</evidence>
<sequence>MDVKSAFLNGYLNEEVYVAQPKGFVDSEHPKHVYKLNKVLYGLKQAPRAWYDRLTVYLRGRGYSKGEIDKTLFIHRKSDQLLSEFEMSMVGELSYFLGLQIKQKNDGIFISQEKYAKNMVKKFGLGQTRNKRTPAATHVKLTKDTEDAEVDHKLYRSIVGSLLYLTASRPDIAYAVGICARYQADPRITYLEAAKRILKYIHGTSDFGMMYSYDTTPILVGYCDADWAGSADDRKIDIYTKPMDASSFEYLRAGLVEISHRLFEFFRHGEYSQGCYVPKQSEDAPNVITFSPPPVQHARVRGHRFKSTPPWRPYRLPFEKVQGEASSRLQESLRSEAVPEVGESAAPVSPTVHAHRAFEASYAERLPSDPSGSIHSQESSSTKGVFILTPGDPRRSPAIPLGYSPSVHPPRSKLPISQSDAVPAHIPEIATVAREEQTDGSQNDDQCASFNQTEIPPEDIPPPTDDPIAPSSEGRPESPKGPKPLKRKTQQARRNFTTKTGRKKIPANVPFVPIDGISFHHEESVQCWKFVMQRRIVDEVNISDKHQSYMSIMNLIHKAGLEKKTISNVGPLYPKLIREFIVNLPDEFNDQSSADYQTVHIRGFKFVISPGVINEFLRNTVDIDCSLSCPTTEGLANVLSGGTLSTWPVNGILAAALSVKYAILHKIGIANWFPSSHVSSIFAALGTFLYQICNSDKVDTGAFIYNQLLRHVGSFGVKVPIAFSRLFSSLLLHLNGVVLTASDAPGPEPKTIALSYRLFQGSYVPDIDHDVHPTRGPRIFDTTDWNDFAEGFYVDQVDAFIRHLKSSTPSTSRQQPPSG</sequence>
<reference evidence="4 5" key="1">
    <citation type="submission" date="2019-08" db="EMBL/GenBank/DDBJ databases">
        <title>Draft genome sequences of two oriental melons (Cucumis melo L. var makuwa).</title>
        <authorList>
            <person name="Kwon S.-Y."/>
        </authorList>
    </citation>
    <scope>NUCLEOTIDE SEQUENCE [LARGE SCALE GENOMIC DNA]</scope>
    <source>
        <strain evidence="5">cv. Chang Bougi</strain>
        <tissue evidence="4">Leaf</tissue>
    </source>
</reference>
<dbReference type="InterPro" id="IPR046796">
    <property type="entry name" value="Transposase_32_dom"/>
</dbReference>
<dbReference type="Pfam" id="PF20167">
    <property type="entry name" value="Transposase_32"/>
    <property type="match status" value="1"/>
</dbReference>
<name>A0A5D3DXX2_CUCMM</name>
<proteinExistence type="predicted"/>
<evidence type="ECO:0000313" key="4">
    <source>
        <dbReference type="EMBL" id="TYK28209.1"/>
    </source>
</evidence>
<dbReference type="AlphaFoldDB" id="A0A5D3DXX2"/>
<evidence type="ECO:0000259" key="3">
    <source>
        <dbReference type="Pfam" id="PF20167"/>
    </source>
</evidence>
<dbReference type="SUPFAM" id="SSF56672">
    <property type="entry name" value="DNA/RNA polymerases"/>
    <property type="match status" value="1"/>
</dbReference>
<accession>A0A5D3DXX2</accession>
<dbReference type="InterPro" id="IPR043502">
    <property type="entry name" value="DNA/RNA_pol_sf"/>
</dbReference>
<feature type="domain" description="Putative plant transposon protein" evidence="3">
    <location>
        <begin position="564"/>
        <end position="732"/>
    </location>
</feature>
<evidence type="ECO:0000259" key="2">
    <source>
        <dbReference type="Pfam" id="PF07727"/>
    </source>
</evidence>
<gene>
    <name evidence="4" type="ORF">E5676_scaffold258G00200</name>
</gene>
<comment type="caution">
    <text evidence="4">The sequence shown here is derived from an EMBL/GenBank/DDBJ whole genome shotgun (WGS) entry which is preliminary data.</text>
</comment>
<dbReference type="PANTHER" id="PTHR11439">
    <property type="entry name" value="GAG-POL-RELATED RETROTRANSPOSON"/>
    <property type="match status" value="1"/>
</dbReference>
<dbReference type="Pfam" id="PF07727">
    <property type="entry name" value="RVT_2"/>
    <property type="match status" value="2"/>
</dbReference>
<evidence type="ECO:0000313" key="5">
    <source>
        <dbReference type="Proteomes" id="UP000321947"/>
    </source>
</evidence>
<feature type="domain" description="Reverse transcriptase Ty1/copia-type" evidence="2">
    <location>
        <begin position="79"/>
        <end position="135"/>
    </location>
</feature>
<feature type="compositionally biased region" description="Polar residues" evidence="1">
    <location>
        <begin position="370"/>
        <end position="383"/>
    </location>
</feature>
<protein>
    <recommendedName>
        <fullName evidence="6">Gag-pol polyprotein</fullName>
    </recommendedName>
</protein>
<feature type="domain" description="Reverse transcriptase Ty1/copia-type" evidence="2">
    <location>
        <begin position="1"/>
        <end position="77"/>
    </location>
</feature>